<keyword evidence="7" id="KW-0539">Nucleus</keyword>
<evidence type="ECO:0000256" key="6">
    <source>
        <dbReference type="ARBA" id="ARBA00023163"/>
    </source>
</evidence>
<evidence type="ECO:0000256" key="7">
    <source>
        <dbReference type="ARBA" id="ARBA00023242"/>
    </source>
</evidence>
<dbReference type="GO" id="GO:0005634">
    <property type="term" value="C:nucleus"/>
    <property type="evidence" value="ECO:0007669"/>
    <property type="project" value="UniProtKB-SubCell"/>
</dbReference>
<evidence type="ECO:0000313" key="12">
    <source>
        <dbReference type="WBParaSite" id="PTRK_0000487800.1"/>
    </source>
</evidence>
<evidence type="ECO:0000256" key="5">
    <source>
        <dbReference type="ARBA" id="ARBA00023015"/>
    </source>
</evidence>
<dbReference type="STRING" id="131310.A0A0N4ZBG6"/>
<dbReference type="GO" id="GO:0003677">
    <property type="term" value="F:DNA binding"/>
    <property type="evidence" value="ECO:0007669"/>
    <property type="project" value="InterPro"/>
</dbReference>
<feature type="compositionally biased region" description="Polar residues" evidence="9">
    <location>
        <begin position="144"/>
        <end position="158"/>
    </location>
</feature>
<dbReference type="WBParaSite" id="PTRK_0000487800.1">
    <property type="protein sequence ID" value="PTRK_0000487800.1"/>
    <property type="gene ID" value="PTRK_0000487800"/>
</dbReference>
<organism evidence="11 12">
    <name type="scientific">Parastrongyloides trichosuri</name>
    <name type="common">Possum-specific nematode worm</name>
    <dbReference type="NCBI Taxonomy" id="131310"/>
    <lineage>
        <taxon>Eukaryota</taxon>
        <taxon>Metazoa</taxon>
        <taxon>Ecdysozoa</taxon>
        <taxon>Nematoda</taxon>
        <taxon>Chromadorea</taxon>
        <taxon>Rhabditida</taxon>
        <taxon>Tylenchina</taxon>
        <taxon>Panagrolaimomorpha</taxon>
        <taxon>Strongyloidoidea</taxon>
        <taxon>Strongyloididae</taxon>
        <taxon>Parastrongyloides</taxon>
    </lineage>
</organism>
<dbReference type="SMART" id="SM00614">
    <property type="entry name" value="ZnF_BED"/>
    <property type="match status" value="1"/>
</dbReference>
<reference evidence="12" key="1">
    <citation type="submission" date="2017-02" db="UniProtKB">
        <authorList>
            <consortium name="WormBaseParasite"/>
        </authorList>
    </citation>
    <scope>IDENTIFICATION</scope>
</reference>
<keyword evidence="11" id="KW-1185">Reference proteome</keyword>
<dbReference type="Pfam" id="PF02892">
    <property type="entry name" value="zf-BED"/>
    <property type="match status" value="1"/>
</dbReference>
<feature type="compositionally biased region" description="Low complexity" evidence="9">
    <location>
        <begin position="376"/>
        <end position="385"/>
    </location>
</feature>
<keyword evidence="3 8" id="KW-0863">Zinc-finger</keyword>
<accession>A0A0N4ZBG6</accession>
<evidence type="ECO:0000259" key="10">
    <source>
        <dbReference type="PROSITE" id="PS50808"/>
    </source>
</evidence>
<keyword evidence="2" id="KW-0479">Metal-binding</keyword>
<dbReference type="InterPro" id="IPR052035">
    <property type="entry name" value="ZnF_BED_domain_contain"/>
</dbReference>
<protein>
    <submittedName>
        <fullName evidence="12">BED-type domain-containing protein</fullName>
    </submittedName>
</protein>
<dbReference type="SUPFAM" id="SSF57667">
    <property type="entry name" value="beta-beta-alpha zinc fingers"/>
    <property type="match status" value="1"/>
</dbReference>
<evidence type="ECO:0000256" key="9">
    <source>
        <dbReference type="SAM" id="MobiDB-lite"/>
    </source>
</evidence>
<evidence type="ECO:0000313" key="11">
    <source>
        <dbReference type="Proteomes" id="UP000038045"/>
    </source>
</evidence>
<sequence>MFSGISNSMPANQLSSLPFPFFNQPINGQSNRNNQLNFNISNNNPSQLFDMNNSSNSLTGVQVAQQLNLIGNLQKFYMSQANNEPQNSFVESFKKLVSDNKWDPNILASIQCNGNLPSYNILGNNSNLIFNNSLSAALAGNNNTFDNTQKSKNDNNPTIPTPSRRGHRSRGGTTQKTAKVWRFFDELTSSEEQAATCKICSKTIKATNSSTTGMIRHLRSCHHDEYQLLQEARLTSMLEKVGKLDDKNETIKSMFEDPSTAIVELQKQQQNDLKKNLIGNDSLIKLIAAKISAKNEPDNNKLVGKKEENCRLSPLAEKIVESSNSPDNLKPVEDIMDFTMKSLENVNIPMNINLFPEVLKQENDNCVGQKRNRGNSSMYSSSTSNDTDEETFSLKRKYNKRNRKVPPFDETTETSFLEGQNITHAILLWCSMDEMELESLYRKGFVNFIKTAVPHYKLPELSQMKILLRKIQETDTFSNQFHQASNLLQLPCIFNKDNDNIDNTVMHSPTATVTSVGTTSSTISNSGLPLAENYDVHYSNLSDGSPAFNSNDEGSEKTASPELMHDGLNNTVLMNAVRNQYHISNNFSHSIDLINEKEQEKCGTDSESISSVDSEVSSDEKLHQFLKSLEGNQDNTLNFNLLKNVLLVMEFVKSNEEISSILTNGAIDTSINESINSKYTMDEIVKYLTILHSITFIVTHWEKLSTISTSNCLPFEFTSSNKKAIQQIYEQITE</sequence>
<feature type="region of interest" description="Disordered" evidence="9">
    <location>
        <begin position="141"/>
        <end position="175"/>
    </location>
</feature>
<evidence type="ECO:0000256" key="8">
    <source>
        <dbReference type="PROSITE-ProRule" id="PRU00027"/>
    </source>
</evidence>
<dbReference type="GO" id="GO:0009791">
    <property type="term" value="P:post-embryonic development"/>
    <property type="evidence" value="ECO:0007669"/>
    <property type="project" value="UniProtKB-ARBA"/>
</dbReference>
<dbReference type="GO" id="GO:0008270">
    <property type="term" value="F:zinc ion binding"/>
    <property type="evidence" value="ECO:0007669"/>
    <property type="project" value="UniProtKB-KW"/>
</dbReference>
<dbReference type="PANTHER" id="PTHR46481:SF10">
    <property type="entry name" value="ZINC FINGER BED DOMAIN-CONTAINING PROTEIN 39"/>
    <property type="match status" value="1"/>
</dbReference>
<dbReference type="PANTHER" id="PTHR46481">
    <property type="entry name" value="ZINC FINGER BED DOMAIN-CONTAINING PROTEIN 4"/>
    <property type="match status" value="1"/>
</dbReference>
<evidence type="ECO:0000256" key="1">
    <source>
        <dbReference type="ARBA" id="ARBA00004123"/>
    </source>
</evidence>
<evidence type="ECO:0000256" key="2">
    <source>
        <dbReference type="ARBA" id="ARBA00022723"/>
    </source>
</evidence>
<comment type="subcellular location">
    <subcellularLocation>
        <location evidence="1">Nucleus</location>
    </subcellularLocation>
</comment>
<feature type="region of interest" description="Disordered" evidence="9">
    <location>
        <begin position="367"/>
        <end position="395"/>
    </location>
</feature>
<dbReference type="Proteomes" id="UP000038045">
    <property type="component" value="Unplaced"/>
</dbReference>
<feature type="domain" description="BED-type" evidence="10">
    <location>
        <begin position="175"/>
        <end position="229"/>
    </location>
</feature>
<dbReference type="InterPro" id="IPR036236">
    <property type="entry name" value="Znf_C2H2_sf"/>
</dbReference>
<proteinExistence type="predicted"/>
<keyword evidence="5" id="KW-0805">Transcription regulation</keyword>
<dbReference type="InterPro" id="IPR003656">
    <property type="entry name" value="Znf_BED"/>
</dbReference>
<evidence type="ECO:0000256" key="3">
    <source>
        <dbReference type="ARBA" id="ARBA00022771"/>
    </source>
</evidence>
<name>A0A0N4ZBG6_PARTI</name>
<dbReference type="AlphaFoldDB" id="A0A0N4ZBG6"/>
<keyword evidence="4" id="KW-0862">Zinc</keyword>
<keyword evidence="6" id="KW-0804">Transcription</keyword>
<evidence type="ECO:0000256" key="4">
    <source>
        <dbReference type="ARBA" id="ARBA00022833"/>
    </source>
</evidence>
<dbReference type="PROSITE" id="PS50808">
    <property type="entry name" value="ZF_BED"/>
    <property type="match status" value="1"/>
</dbReference>